<evidence type="ECO:0000256" key="2">
    <source>
        <dbReference type="ARBA" id="ARBA00023125"/>
    </source>
</evidence>
<dbReference type="InterPro" id="IPR018062">
    <property type="entry name" value="HTH_AraC-typ_CS"/>
</dbReference>
<keyword evidence="2 5" id="KW-0238">DNA-binding</keyword>
<dbReference type="InterPro" id="IPR018060">
    <property type="entry name" value="HTH_AraC"/>
</dbReference>
<gene>
    <name evidence="5" type="ORF">SAMN05444406_12617</name>
</gene>
<dbReference type="GO" id="GO:0043565">
    <property type="term" value="F:sequence-specific DNA binding"/>
    <property type="evidence" value="ECO:0007669"/>
    <property type="project" value="InterPro"/>
</dbReference>
<dbReference type="Proteomes" id="UP000198577">
    <property type="component" value="Unassembled WGS sequence"/>
</dbReference>
<evidence type="ECO:0000313" key="5">
    <source>
        <dbReference type="EMBL" id="SFQ31378.1"/>
    </source>
</evidence>
<evidence type="ECO:0000313" key="6">
    <source>
        <dbReference type="Proteomes" id="UP000198577"/>
    </source>
</evidence>
<dbReference type="STRING" id="937334.SAMN05444406_12617"/>
<dbReference type="InterPro" id="IPR009057">
    <property type="entry name" value="Homeodomain-like_sf"/>
</dbReference>
<keyword evidence="3" id="KW-0804">Transcription</keyword>
<dbReference type="InterPro" id="IPR020449">
    <property type="entry name" value="Tscrpt_reg_AraC-type_HTH"/>
</dbReference>
<protein>
    <submittedName>
        <fullName evidence="5">AraC-type DNA-binding protein</fullName>
    </submittedName>
</protein>
<dbReference type="PANTHER" id="PTHR43280">
    <property type="entry name" value="ARAC-FAMILY TRANSCRIPTIONAL REGULATOR"/>
    <property type="match status" value="1"/>
</dbReference>
<dbReference type="AlphaFoldDB" id="A0A1I5XHC7"/>
<dbReference type="PROSITE" id="PS01124">
    <property type="entry name" value="HTH_ARAC_FAMILY_2"/>
    <property type="match status" value="1"/>
</dbReference>
<dbReference type="SMART" id="SM00342">
    <property type="entry name" value="HTH_ARAC"/>
    <property type="match status" value="1"/>
</dbReference>
<sequence length="275" mass="31632">MKTVFAMVTGEEDKLPFHVKGVGIQQNQEHIIRPSGLPYYQWLHCIKGAGKLIIAGNEYRISEEMGFFLCPNIPHEYFAVTEPWTTHWLTFDGPALDPLLDLLNMGKWNVFHISSLQTLNRMLDEIYLSICSESPLKLVECSSLLYQFLVKLRACTHTESSSNTSAPYRQLQPVINYMEQNYFLSPCLNDMASIIKVSPHHLCRLFKRTFHMTPFQYLTRLRIQKAKEHLIQVPGATINEIAQKVGYSDTSYFCAVFKKYEGVTPMEFKKIHGAT</sequence>
<dbReference type="Pfam" id="PF12833">
    <property type="entry name" value="HTH_18"/>
    <property type="match status" value="1"/>
</dbReference>
<dbReference type="InterPro" id="IPR037923">
    <property type="entry name" value="HTH-like"/>
</dbReference>
<dbReference type="PRINTS" id="PR00032">
    <property type="entry name" value="HTHARAC"/>
</dbReference>
<accession>A0A1I5XHC7</accession>
<dbReference type="OrthoDB" id="113759at2"/>
<evidence type="ECO:0000259" key="4">
    <source>
        <dbReference type="PROSITE" id="PS01124"/>
    </source>
</evidence>
<proteinExistence type="predicted"/>
<dbReference type="InterPro" id="IPR003313">
    <property type="entry name" value="AraC-bd"/>
</dbReference>
<name>A0A1I5XHC7_9FIRM</name>
<dbReference type="PANTHER" id="PTHR43280:SF28">
    <property type="entry name" value="HTH-TYPE TRANSCRIPTIONAL ACTIVATOR RHAS"/>
    <property type="match status" value="1"/>
</dbReference>
<dbReference type="GO" id="GO:0003700">
    <property type="term" value="F:DNA-binding transcription factor activity"/>
    <property type="evidence" value="ECO:0007669"/>
    <property type="project" value="InterPro"/>
</dbReference>
<keyword evidence="1" id="KW-0805">Transcription regulation</keyword>
<dbReference type="RefSeq" id="WP_025747607.1">
    <property type="nucleotide sequence ID" value="NZ_FOXR01000026.1"/>
</dbReference>
<feature type="domain" description="HTH araC/xylS-type" evidence="4">
    <location>
        <begin position="172"/>
        <end position="271"/>
    </location>
</feature>
<dbReference type="EMBL" id="FOXR01000026">
    <property type="protein sequence ID" value="SFQ31378.1"/>
    <property type="molecule type" value="Genomic_DNA"/>
</dbReference>
<reference evidence="5 6" key="1">
    <citation type="submission" date="2016-10" db="EMBL/GenBank/DDBJ databases">
        <authorList>
            <person name="de Groot N.N."/>
        </authorList>
    </citation>
    <scope>NUCLEOTIDE SEQUENCE [LARGE SCALE GENOMIC DNA]</scope>
    <source>
        <strain evidence="5 6">DSM 20678</strain>
    </source>
</reference>
<dbReference type="SUPFAM" id="SSF51215">
    <property type="entry name" value="Regulatory protein AraC"/>
    <property type="match status" value="1"/>
</dbReference>
<dbReference type="Gene3D" id="1.10.10.60">
    <property type="entry name" value="Homeodomain-like"/>
    <property type="match status" value="2"/>
</dbReference>
<dbReference type="Pfam" id="PF02311">
    <property type="entry name" value="AraC_binding"/>
    <property type="match status" value="1"/>
</dbReference>
<organism evidence="5 6">
    <name type="scientific">Caldicoprobacter faecalis</name>
    <dbReference type="NCBI Taxonomy" id="937334"/>
    <lineage>
        <taxon>Bacteria</taxon>
        <taxon>Bacillati</taxon>
        <taxon>Bacillota</taxon>
        <taxon>Clostridia</taxon>
        <taxon>Caldicoprobacterales</taxon>
        <taxon>Caldicoprobacteraceae</taxon>
        <taxon>Caldicoprobacter</taxon>
    </lineage>
</organism>
<dbReference type="SUPFAM" id="SSF46689">
    <property type="entry name" value="Homeodomain-like"/>
    <property type="match status" value="2"/>
</dbReference>
<evidence type="ECO:0000256" key="3">
    <source>
        <dbReference type="ARBA" id="ARBA00023163"/>
    </source>
</evidence>
<dbReference type="PROSITE" id="PS00041">
    <property type="entry name" value="HTH_ARAC_FAMILY_1"/>
    <property type="match status" value="1"/>
</dbReference>
<evidence type="ECO:0000256" key="1">
    <source>
        <dbReference type="ARBA" id="ARBA00023015"/>
    </source>
</evidence>
<keyword evidence="6" id="KW-1185">Reference proteome</keyword>